<dbReference type="NCBIfam" id="TIGR01208">
    <property type="entry name" value="rmlA_long"/>
    <property type="match status" value="1"/>
</dbReference>
<reference evidence="2 3" key="1">
    <citation type="submission" date="2016-06" db="EMBL/GenBank/DDBJ databases">
        <title>Respiratory ammonification of nitrate coupled to the oxidation of elemental sulfur in deep-sea autotrophic thermophilic bacteria.</title>
        <authorList>
            <person name="Slobodkina G.B."/>
            <person name="Mardanov A.V."/>
            <person name="Ravin N.V."/>
            <person name="Frolova A.A."/>
            <person name="Viryasiv M.B."/>
            <person name="Chernyh N.A."/>
            <person name="Bonch-Osmolovskaya E.A."/>
            <person name="Slobodkin A.I."/>
        </authorList>
    </citation>
    <scope>NUCLEOTIDE SEQUENCE [LARGE SCALE GENOMIC DNA]</scope>
    <source>
        <strain evidence="2 3">S69</strain>
    </source>
</reference>
<evidence type="ECO:0000259" key="1">
    <source>
        <dbReference type="Pfam" id="PF00483"/>
    </source>
</evidence>
<organism evidence="2 3">
    <name type="scientific">Dissulfuribacter thermophilus</name>
    <dbReference type="NCBI Taxonomy" id="1156395"/>
    <lineage>
        <taxon>Bacteria</taxon>
        <taxon>Pseudomonadati</taxon>
        <taxon>Thermodesulfobacteriota</taxon>
        <taxon>Dissulfuribacteria</taxon>
        <taxon>Dissulfuribacterales</taxon>
        <taxon>Dissulfuribacteraceae</taxon>
        <taxon>Dissulfuribacter</taxon>
    </lineage>
</organism>
<name>A0A1B9F5M7_9BACT</name>
<evidence type="ECO:0000313" key="3">
    <source>
        <dbReference type="Proteomes" id="UP000093080"/>
    </source>
</evidence>
<dbReference type="SUPFAM" id="SSF53448">
    <property type="entry name" value="Nucleotide-diphospho-sugar transferases"/>
    <property type="match status" value="1"/>
</dbReference>
<keyword evidence="2" id="KW-0808">Transferase</keyword>
<dbReference type="Proteomes" id="UP000093080">
    <property type="component" value="Unassembled WGS sequence"/>
</dbReference>
<dbReference type="InterPro" id="IPR029044">
    <property type="entry name" value="Nucleotide-diphossugar_trans"/>
</dbReference>
<feature type="domain" description="Nucleotidyl transferase" evidence="1">
    <location>
        <begin position="2"/>
        <end position="236"/>
    </location>
</feature>
<dbReference type="GO" id="GO:0016740">
    <property type="term" value="F:transferase activity"/>
    <property type="evidence" value="ECO:0007669"/>
    <property type="project" value="UniProtKB-KW"/>
</dbReference>
<sequence>MKALVLSGGRGTRLRPLTHTMAKQLVPVANQPILGYVMNHISEAGIREVGVIVAPETQDEVRQYLGNGGKWGVNIEFILQEQPLGLAHAVKTARSFLEDSPFVMYLGDNLLGTGLTDALEVFNKTSPDALIFLKEVHDPTRFGVAMLGNDGTIEKLVEKPKVPPSNLALVGVYLFSPAIHDAINSIRPSWRGELEITDAIQVLINKGKRVEGKILEGWWLDTGKKDDFLKANRVVLDDYIKREIKGKIDTKSTVEGRVRLEEDAIIENSVVRGPCVIGRGTIIKDSFIGPFTSIGPNSSIIRSVVQHTVILSNAIVENIERLEDSLIGRHAKVKKAAGLVSALQLMIGDHSLVEV</sequence>
<dbReference type="PANTHER" id="PTHR42883">
    <property type="entry name" value="GLUCOSE-1-PHOSPHATE THYMIDYLTRANSFERASE"/>
    <property type="match status" value="1"/>
</dbReference>
<dbReference type="InterPro" id="IPR005908">
    <property type="entry name" value="G1P_thy_trans_l"/>
</dbReference>
<dbReference type="STRING" id="1156395.DBT_1601"/>
<dbReference type="Gene3D" id="3.90.550.10">
    <property type="entry name" value="Spore Coat Polysaccharide Biosynthesis Protein SpsA, Chain A"/>
    <property type="match status" value="1"/>
</dbReference>
<dbReference type="InterPro" id="IPR005835">
    <property type="entry name" value="NTP_transferase_dom"/>
</dbReference>
<accession>A0A1B9F5M7</accession>
<dbReference type="AlphaFoldDB" id="A0A1B9F5M7"/>
<dbReference type="OrthoDB" id="9803871at2"/>
<dbReference type="Pfam" id="PF00483">
    <property type="entry name" value="NTP_transferase"/>
    <property type="match status" value="1"/>
</dbReference>
<dbReference type="EMBL" id="MAGO01000007">
    <property type="protein sequence ID" value="OCC15115.1"/>
    <property type="molecule type" value="Genomic_DNA"/>
</dbReference>
<comment type="caution">
    <text evidence="2">The sequence shown here is derived from an EMBL/GenBank/DDBJ whole genome shotgun (WGS) entry which is preliminary data.</text>
</comment>
<protein>
    <submittedName>
        <fullName evidence="2">Glucose-1-phosphate thymidylyltransferase</fullName>
    </submittedName>
</protein>
<dbReference type="PANTHER" id="PTHR42883:SF2">
    <property type="entry name" value="THYMIDYLYLTRANSFERASE"/>
    <property type="match status" value="1"/>
</dbReference>
<gene>
    <name evidence="2" type="ORF">DBT_1601</name>
</gene>
<evidence type="ECO:0000313" key="2">
    <source>
        <dbReference type="EMBL" id="OCC15115.1"/>
    </source>
</evidence>
<proteinExistence type="predicted"/>
<dbReference type="CDD" id="cd04189">
    <property type="entry name" value="G1P_TT_long"/>
    <property type="match status" value="1"/>
</dbReference>
<dbReference type="Gene3D" id="2.160.10.10">
    <property type="entry name" value="Hexapeptide repeat proteins"/>
    <property type="match status" value="1"/>
</dbReference>
<dbReference type="PATRIC" id="fig|1156395.6.peg.1617"/>
<keyword evidence="3" id="KW-1185">Reference proteome</keyword>
<dbReference type="RefSeq" id="WP_067618659.1">
    <property type="nucleotide sequence ID" value="NZ_MAGO01000007.1"/>
</dbReference>